<dbReference type="Proteomes" id="UP001164250">
    <property type="component" value="Chromosome 4"/>
</dbReference>
<dbReference type="EMBL" id="CM047900">
    <property type="protein sequence ID" value="KAJ0098677.1"/>
    <property type="molecule type" value="Genomic_DNA"/>
</dbReference>
<protein>
    <submittedName>
        <fullName evidence="1">Uncharacterized protein</fullName>
    </submittedName>
</protein>
<sequence length="177" mass="19495">MLLQMKLKPLQLLVKNISGEPCSGAAIDDFIALATKGYNPFIKCGCSFNEDTIYHIIGIQPLDLSCVLLASRPKRAEESGGFVGHGGLGDAKPKDFRERVSEKWLDFAEVRVEEMRIMRRIGMGFGIVVAAVMVAMAFRGFGASRDLDLIVVRGFDVNRLSGQLPKELGMLSELEFL</sequence>
<name>A0ACC1BIK3_9ROSI</name>
<keyword evidence="2" id="KW-1185">Reference proteome</keyword>
<comment type="caution">
    <text evidence="1">The sequence shown here is derived from an EMBL/GenBank/DDBJ whole genome shotgun (WGS) entry which is preliminary data.</text>
</comment>
<accession>A0ACC1BIK3</accession>
<reference evidence="2" key="1">
    <citation type="journal article" date="2023" name="G3 (Bethesda)">
        <title>Genome assembly and association tests identify interacting loci associated with vigor, precocity, and sex in interspecific pistachio rootstocks.</title>
        <authorList>
            <person name="Palmer W."/>
            <person name="Jacygrad E."/>
            <person name="Sagayaradj S."/>
            <person name="Cavanaugh K."/>
            <person name="Han R."/>
            <person name="Bertier L."/>
            <person name="Beede B."/>
            <person name="Kafkas S."/>
            <person name="Golino D."/>
            <person name="Preece J."/>
            <person name="Michelmore R."/>
        </authorList>
    </citation>
    <scope>NUCLEOTIDE SEQUENCE [LARGE SCALE GENOMIC DNA]</scope>
</reference>
<evidence type="ECO:0000313" key="1">
    <source>
        <dbReference type="EMBL" id="KAJ0098677.1"/>
    </source>
</evidence>
<organism evidence="1 2">
    <name type="scientific">Pistacia atlantica</name>
    <dbReference type="NCBI Taxonomy" id="434234"/>
    <lineage>
        <taxon>Eukaryota</taxon>
        <taxon>Viridiplantae</taxon>
        <taxon>Streptophyta</taxon>
        <taxon>Embryophyta</taxon>
        <taxon>Tracheophyta</taxon>
        <taxon>Spermatophyta</taxon>
        <taxon>Magnoliopsida</taxon>
        <taxon>eudicotyledons</taxon>
        <taxon>Gunneridae</taxon>
        <taxon>Pentapetalae</taxon>
        <taxon>rosids</taxon>
        <taxon>malvids</taxon>
        <taxon>Sapindales</taxon>
        <taxon>Anacardiaceae</taxon>
        <taxon>Pistacia</taxon>
    </lineage>
</organism>
<gene>
    <name evidence="1" type="ORF">Patl1_21271</name>
</gene>
<evidence type="ECO:0000313" key="2">
    <source>
        <dbReference type="Proteomes" id="UP001164250"/>
    </source>
</evidence>
<proteinExistence type="predicted"/>